<reference evidence="1" key="1">
    <citation type="journal article" date="2023" name="G3 (Bethesda)">
        <title>A reference genome for the long-term kleptoplast-retaining sea slug Elysia crispata morphotype clarki.</title>
        <authorList>
            <person name="Eastman K.E."/>
            <person name="Pendleton A.L."/>
            <person name="Shaikh M.A."/>
            <person name="Suttiyut T."/>
            <person name="Ogas R."/>
            <person name="Tomko P."/>
            <person name="Gavelis G."/>
            <person name="Widhalm J.R."/>
            <person name="Wisecaver J.H."/>
        </authorList>
    </citation>
    <scope>NUCLEOTIDE SEQUENCE</scope>
    <source>
        <strain evidence="1">ECLA1</strain>
    </source>
</reference>
<sequence>MVKNFSELLRPLYKKGCPFPTCPIRDMIFDQGEGTGTVSHREWWNRILDKTSIIIPTRKNNLRRCTAASTGLYMYKERLCISAVKYKDRQVLKKFSTDQAFYDALPYEEKVPDERHDDAEL</sequence>
<dbReference type="AlphaFoldDB" id="A0AAE1B4N0"/>
<name>A0AAE1B4N0_9GAST</name>
<comment type="caution">
    <text evidence="1">The sequence shown here is derived from an EMBL/GenBank/DDBJ whole genome shotgun (WGS) entry which is preliminary data.</text>
</comment>
<evidence type="ECO:0000313" key="1">
    <source>
        <dbReference type="EMBL" id="KAK3799492.1"/>
    </source>
</evidence>
<proteinExistence type="predicted"/>
<evidence type="ECO:0000313" key="2">
    <source>
        <dbReference type="Proteomes" id="UP001283361"/>
    </source>
</evidence>
<accession>A0AAE1B4N0</accession>
<dbReference type="EMBL" id="JAWDGP010000559">
    <property type="protein sequence ID" value="KAK3799492.1"/>
    <property type="molecule type" value="Genomic_DNA"/>
</dbReference>
<protein>
    <submittedName>
        <fullName evidence="1">Uncharacterized protein</fullName>
    </submittedName>
</protein>
<keyword evidence="2" id="KW-1185">Reference proteome</keyword>
<dbReference type="Proteomes" id="UP001283361">
    <property type="component" value="Unassembled WGS sequence"/>
</dbReference>
<gene>
    <name evidence="1" type="ORF">RRG08_035158</name>
</gene>
<organism evidence="1 2">
    <name type="scientific">Elysia crispata</name>
    <name type="common">lettuce slug</name>
    <dbReference type="NCBI Taxonomy" id="231223"/>
    <lineage>
        <taxon>Eukaryota</taxon>
        <taxon>Metazoa</taxon>
        <taxon>Spiralia</taxon>
        <taxon>Lophotrochozoa</taxon>
        <taxon>Mollusca</taxon>
        <taxon>Gastropoda</taxon>
        <taxon>Heterobranchia</taxon>
        <taxon>Euthyneura</taxon>
        <taxon>Panpulmonata</taxon>
        <taxon>Sacoglossa</taxon>
        <taxon>Placobranchoidea</taxon>
        <taxon>Plakobranchidae</taxon>
        <taxon>Elysia</taxon>
    </lineage>
</organism>